<name>A0A939CG79_9FIRM</name>
<evidence type="ECO:0000313" key="3">
    <source>
        <dbReference type="EMBL" id="MBN2953796.1"/>
    </source>
</evidence>
<keyword evidence="1" id="KW-0472">Membrane</keyword>
<proteinExistence type="predicted"/>
<organism evidence="3 4">
    <name type="scientific">Fusicatenibacter saccharivorans</name>
    <dbReference type="NCBI Taxonomy" id="1150298"/>
    <lineage>
        <taxon>Bacteria</taxon>
        <taxon>Bacillati</taxon>
        <taxon>Bacillota</taxon>
        <taxon>Clostridia</taxon>
        <taxon>Lachnospirales</taxon>
        <taxon>Lachnospiraceae</taxon>
        <taxon>Fusicatenibacter</taxon>
    </lineage>
</organism>
<reference evidence="3" key="1">
    <citation type="submission" date="2021-02" db="EMBL/GenBank/DDBJ databases">
        <title>Metagenome-assembled genomes from human diarrheal sample B26.</title>
        <authorList>
            <person name="Ateba T.P."/>
            <person name="Alayande K.A."/>
            <person name="Mwanza M."/>
        </authorList>
    </citation>
    <scope>NUCLEOTIDE SEQUENCE</scope>
    <source>
        <strain evidence="3">06WH</strain>
    </source>
</reference>
<evidence type="ECO:0000313" key="4">
    <source>
        <dbReference type="Proteomes" id="UP000737612"/>
    </source>
</evidence>
<keyword evidence="1" id="KW-1133">Transmembrane helix</keyword>
<dbReference type="InterPro" id="IPR006635">
    <property type="entry name" value="NEAT_dom"/>
</dbReference>
<dbReference type="Proteomes" id="UP000737612">
    <property type="component" value="Unassembled WGS sequence"/>
</dbReference>
<feature type="domain" description="NEAT" evidence="2">
    <location>
        <begin position="151"/>
        <end position="188"/>
    </location>
</feature>
<dbReference type="PROSITE" id="PS50978">
    <property type="entry name" value="NEAT"/>
    <property type="match status" value="1"/>
</dbReference>
<evidence type="ECO:0000256" key="1">
    <source>
        <dbReference type="SAM" id="Phobius"/>
    </source>
</evidence>
<keyword evidence="1" id="KW-0812">Transmembrane</keyword>
<dbReference type="AlphaFoldDB" id="A0A939CG79"/>
<feature type="transmembrane region" description="Helical" evidence="1">
    <location>
        <begin position="20"/>
        <end position="39"/>
    </location>
</feature>
<gene>
    <name evidence="3" type="ORF">JTJ23_09410</name>
</gene>
<comment type="caution">
    <text evidence="3">The sequence shown here is derived from an EMBL/GenBank/DDBJ whole genome shotgun (WGS) entry which is preliminary data.</text>
</comment>
<evidence type="ECO:0000259" key="2">
    <source>
        <dbReference type="PROSITE" id="PS50978"/>
    </source>
</evidence>
<accession>A0A939CG79</accession>
<sequence length="188" mass="19959">MGKTTKKTTAQDKKTQTIIIVLFVITLIAVAVTVWALFFRKTAPVLAPDYAPQEAETHAEAIPGDSDDEKMETSSGGGAVSMVYQKEIQISLSSQTASLMFQNPSKSVNDIVLQLAVTGSDGTETVIAQSGTLSPGYKVETLDLIEGAATLSEGTYTGKFNVLYYDPDTGEKSVLNSTIEGVAITVVK</sequence>
<protein>
    <recommendedName>
        <fullName evidence="2">NEAT domain-containing protein</fullName>
    </recommendedName>
</protein>
<dbReference type="EMBL" id="JAFHBD010000038">
    <property type="protein sequence ID" value="MBN2953796.1"/>
    <property type="molecule type" value="Genomic_DNA"/>
</dbReference>